<evidence type="ECO:0000256" key="5">
    <source>
        <dbReference type="ARBA" id="ARBA00022840"/>
    </source>
</evidence>
<dbReference type="InterPro" id="IPR011877">
    <property type="entry name" value="Ribokinase"/>
</dbReference>
<keyword evidence="12" id="KW-1185">Reference proteome</keyword>
<gene>
    <name evidence="11" type="primary">rbsK_3</name>
    <name evidence="9" type="synonym">rbsK</name>
    <name evidence="11" type="ORF">GCM10017596_14920</name>
</gene>
<keyword evidence="1 9" id="KW-0808">Transferase</keyword>
<evidence type="ECO:0000256" key="2">
    <source>
        <dbReference type="ARBA" id="ARBA00022723"/>
    </source>
</evidence>
<comment type="activity regulation">
    <text evidence="9">Activated by a monovalent cation that binds near, but not in, the active site. The most likely occupant of the site in vivo is potassium. Ion binding induces a conformational change that may alter substrate affinity.</text>
</comment>
<feature type="domain" description="Carbohydrate kinase PfkB" evidence="10">
    <location>
        <begin position="2"/>
        <end position="265"/>
    </location>
</feature>
<keyword evidence="3 9" id="KW-0547">Nucleotide-binding</keyword>
<feature type="binding site" evidence="9">
    <location>
        <begin position="11"/>
        <end position="13"/>
    </location>
    <ligand>
        <name>substrate</name>
    </ligand>
</feature>
<dbReference type="InterPro" id="IPR002139">
    <property type="entry name" value="Ribo/fructo_kinase"/>
</dbReference>
<comment type="caution">
    <text evidence="9">Lacks conserved residue(s) required for the propagation of feature annotation.</text>
</comment>
<dbReference type="Pfam" id="PF00294">
    <property type="entry name" value="PfkB"/>
    <property type="match status" value="1"/>
</dbReference>
<evidence type="ECO:0000256" key="7">
    <source>
        <dbReference type="ARBA" id="ARBA00022958"/>
    </source>
</evidence>
<dbReference type="AlphaFoldDB" id="A0A9W6M8Q3"/>
<keyword evidence="5 9" id="KW-0067">ATP-binding</keyword>
<feature type="binding site" evidence="9">
    <location>
        <position position="221"/>
    </location>
    <ligand>
        <name>K(+)</name>
        <dbReference type="ChEBI" id="CHEBI:29103"/>
    </ligand>
</feature>
<dbReference type="PANTHER" id="PTHR10584">
    <property type="entry name" value="SUGAR KINASE"/>
    <property type="match status" value="1"/>
</dbReference>
<feature type="binding site" evidence="9">
    <location>
        <position position="136"/>
    </location>
    <ligand>
        <name>substrate</name>
    </ligand>
</feature>
<feature type="binding site" evidence="9">
    <location>
        <begin position="226"/>
        <end position="227"/>
    </location>
    <ligand>
        <name>ATP</name>
        <dbReference type="ChEBI" id="CHEBI:30616"/>
    </ligand>
</feature>
<evidence type="ECO:0000256" key="4">
    <source>
        <dbReference type="ARBA" id="ARBA00022777"/>
    </source>
</evidence>
<dbReference type="GO" id="GO:0046872">
    <property type="term" value="F:metal ion binding"/>
    <property type="evidence" value="ECO:0007669"/>
    <property type="project" value="UniProtKB-KW"/>
</dbReference>
<dbReference type="GO" id="GO:0005829">
    <property type="term" value="C:cytosol"/>
    <property type="evidence" value="ECO:0007669"/>
    <property type="project" value="TreeGrafter"/>
</dbReference>
<keyword evidence="7 9" id="KW-0630">Potassium</keyword>
<evidence type="ECO:0000256" key="1">
    <source>
        <dbReference type="ARBA" id="ARBA00022679"/>
    </source>
</evidence>
<keyword evidence="8 9" id="KW-0119">Carbohydrate metabolism</keyword>
<feature type="binding site" evidence="9">
    <location>
        <position position="227"/>
    </location>
    <ligand>
        <name>substrate</name>
    </ligand>
</feature>
<evidence type="ECO:0000256" key="9">
    <source>
        <dbReference type="HAMAP-Rule" id="MF_01987"/>
    </source>
</evidence>
<dbReference type="Gene3D" id="3.40.1190.20">
    <property type="match status" value="1"/>
</dbReference>
<feature type="binding site" evidence="9">
    <location>
        <position position="260"/>
    </location>
    <ligand>
        <name>K(+)</name>
        <dbReference type="ChEBI" id="CHEBI:29103"/>
    </ligand>
</feature>
<reference evidence="11" key="2">
    <citation type="submission" date="2023-01" db="EMBL/GenBank/DDBJ databases">
        <authorList>
            <person name="Sun Q."/>
            <person name="Evtushenko L."/>
        </authorList>
    </citation>
    <scope>NUCLEOTIDE SEQUENCE</scope>
    <source>
        <strain evidence="11">VKM Ac-1958</strain>
    </source>
</reference>
<feature type="binding site" evidence="9">
    <location>
        <position position="257"/>
    </location>
    <ligand>
        <name>K(+)</name>
        <dbReference type="ChEBI" id="CHEBI:29103"/>
    </ligand>
</feature>
<comment type="pathway">
    <text evidence="9">Carbohydrate metabolism; D-ribose degradation; D-ribose 5-phosphate from beta-D-ribopyranose: step 2/2.</text>
</comment>
<dbReference type="PRINTS" id="PR00990">
    <property type="entry name" value="RIBOKINASE"/>
</dbReference>
<keyword evidence="2 9" id="KW-0479">Metal-binding</keyword>
<dbReference type="InterPro" id="IPR029056">
    <property type="entry name" value="Ribokinase-like"/>
</dbReference>
<sequence>MGRVIVVGSLNIDTVLRVVRHPRPGETVHALGAQSVPGGKGGNQAAAAADAGAETVFVGAVGDDGARYLRHLQAGGVDVSGVQRCTDIGTGAASVVVDDRGENSIIVVEGANGRVRAAQLDALDLREGDVVSLQFELPDAVNAEVAARASRRGATVLINPSPWRESRTDVLALADVVIVNEIEAEQLGDVVSADVLCITAGGAGARWGGLSAAAPRIEPVDTTGAGDRFAGTLAAMLARGSTRQEALEHAVAAASEACLRHGAQQWRSV</sequence>
<dbReference type="RefSeq" id="WP_239526656.1">
    <property type="nucleotide sequence ID" value="NZ_BAAAUM010000001.1"/>
</dbReference>
<evidence type="ECO:0000256" key="8">
    <source>
        <dbReference type="ARBA" id="ARBA00023277"/>
    </source>
</evidence>
<comment type="subcellular location">
    <subcellularLocation>
        <location evidence="9">Cytoplasm</location>
    </subcellularLocation>
</comment>
<reference evidence="11" key="1">
    <citation type="journal article" date="2014" name="Int. J. Syst. Evol. Microbiol.">
        <title>Complete genome sequence of Corynebacterium casei LMG S-19264T (=DSM 44701T), isolated from a smear-ripened cheese.</title>
        <authorList>
            <consortium name="US DOE Joint Genome Institute (JGI-PGF)"/>
            <person name="Walter F."/>
            <person name="Albersmeier A."/>
            <person name="Kalinowski J."/>
            <person name="Ruckert C."/>
        </authorList>
    </citation>
    <scope>NUCLEOTIDE SEQUENCE</scope>
    <source>
        <strain evidence="11">VKM Ac-1958</strain>
    </source>
</reference>
<keyword evidence="4 9" id="KW-0418">Kinase</keyword>
<keyword evidence="6 9" id="KW-0460">Magnesium</keyword>
<keyword evidence="9" id="KW-0963">Cytoplasm</keyword>
<feature type="binding site" evidence="9">
    <location>
        <begin position="199"/>
        <end position="204"/>
    </location>
    <ligand>
        <name>ATP</name>
        <dbReference type="ChEBI" id="CHEBI:30616"/>
    </ligand>
</feature>
<proteinExistence type="inferred from homology"/>
<dbReference type="HAMAP" id="MF_01987">
    <property type="entry name" value="Ribokinase"/>
    <property type="match status" value="1"/>
</dbReference>
<comment type="function">
    <text evidence="9">Catalyzes the phosphorylation of ribose at O-5 in a reaction requiring ATP and magnesium. The resulting D-ribose-5-phosphate can then be used either for sythesis of nucleotides, histidine, and tryptophan, or as a component of the pentose phosphate pathway.</text>
</comment>
<dbReference type="PANTHER" id="PTHR10584:SF166">
    <property type="entry name" value="RIBOKINASE"/>
    <property type="match status" value="1"/>
</dbReference>
<evidence type="ECO:0000259" key="10">
    <source>
        <dbReference type="Pfam" id="PF00294"/>
    </source>
</evidence>
<comment type="caution">
    <text evidence="11">The sequence shown here is derived from an EMBL/GenBank/DDBJ whole genome shotgun (WGS) entry which is preliminary data.</text>
</comment>
<evidence type="ECO:0000256" key="3">
    <source>
        <dbReference type="ARBA" id="ARBA00022741"/>
    </source>
</evidence>
<dbReference type="EC" id="2.7.1.15" evidence="9"/>
<dbReference type="SUPFAM" id="SSF53613">
    <property type="entry name" value="Ribokinase-like"/>
    <property type="match status" value="1"/>
</dbReference>
<dbReference type="InterPro" id="IPR011611">
    <property type="entry name" value="PfkB_dom"/>
</dbReference>
<feature type="binding site" evidence="9">
    <location>
        <begin position="39"/>
        <end position="43"/>
    </location>
    <ligand>
        <name>substrate</name>
    </ligand>
</feature>
<feature type="binding site" evidence="9">
    <location>
        <position position="223"/>
    </location>
    <ligand>
        <name>K(+)</name>
        <dbReference type="ChEBI" id="CHEBI:29103"/>
    </ligand>
</feature>
<dbReference type="EMBL" id="BSET01000001">
    <property type="protein sequence ID" value="GLK01777.1"/>
    <property type="molecule type" value="Genomic_DNA"/>
</dbReference>
<dbReference type="GO" id="GO:0019303">
    <property type="term" value="P:D-ribose catabolic process"/>
    <property type="evidence" value="ECO:0007669"/>
    <property type="project" value="UniProtKB-UniRule"/>
</dbReference>
<comment type="similarity">
    <text evidence="9">Belongs to the carbohydrate kinase PfkB family. Ribokinase subfamily.</text>
</comment>
<accession>A0A9W6M8Q3</accession>
<evidence type="ECO:0000256" key="6">
    <source>
        <dbReference type="ARBA" id="ARBA00022842"/>
    </source>
</evidence>
<evidence type="ECO:0000313" key="12">
    <source>
        <dbReference type="Proteomes" id="UP001142325"/>
    </source>
</evidence>
<comment type="cofactor">
    <cofactor evidence="9">
        <name>Mg(2+)</name>
        <dbReference type="ChEBI" id="CHEBI:18420"/>
    </cofactor>
    <text evidence="9">Requires a divalent cation, most likely magnesium in vivo, as an electrophilic catalyst to aid phosphoryl group transfer. It is the chelate of the metal and the nucleotide that is the actual substrate.</text>
</comment>
<dbReference type="GO" id="GO:0004747">
    <property type="term" value="F:ribokinase activity"/>
    <property type="evidence" value="ECO:0007669"/>
    <property type="project" value="UniProtKB-UniRule"/>
</dbReference>
<comment type="subunit">
    <text evidence="9">Homodimer.</text>
</comment>
<name>A0A9W6M8Q3_9MICO</name>
<evidence type="ECO:0000313" key="11">
    <source>
        <dbReference type="EMBL" id="GLK01777.1"/>
    </source>
</evidence>
<feature type="active site" description="Proton acceptor" evidence="9">
    <location>
        <position position="227"/>
    </location>
</feature>
<dbReference type="GO" id="GO:0005524">
    <property type="term" value="F:ATP binding"/>
    <property type="evidence" value="ECO:0007669"/>
    <property type="project" value="UniProtKB-UniRule"/>
</dbReference>
<dbReference type="Proteomes" id="UP001142325">
    <property type="component" value="Unassembled WGS sequence"/>
</dbReference>
<protein>
    <recommendedName>
        <fullName evidence="9">Ribokinase</fullName>
        <shortName evidence="9">RK</shortName>
        <ecNumber evidence="9">2.7.1.15</ecNumber>
    </recommendedName>
</protein>
<organism evidence="11 12">
    <name type="scientific">Microbacterium keratanolyticum</name>
    <dbReference type="NCBI Taxonomy" id="67574"/>
    <lineage>
        <taxon>Bacteria</taxon>
        <taxon>Bacillati</taxon>
        <taxon>Actinomycetota</taxon>
        <taxon>Actinomycetes</taxon>
        <taxon>Micrococcales</taxon>
        <taxon>Microbacteriaceae</taxon>
        <taxon>Microbacterium</taxon>
    </lineage>
</organism>
<comment type="catalytic activity">
    <reaction evidence="9">
        <text>D-ribose + ATP = D-ribose 5-phosphate + ADP + H(+)</text>
        <dbReference type="Rhea" id="RHEA:13697"/>
        <dbReference type="ChEBI" id="CHEBI:15378"/>
        <dbReference type="ChEBI" id="CHEBI:30616"/>
        <dbReference type="ChEBI" id="CHEBI:47013"/>
        <dbReference type="ChEBI" id="CHEBI:78346"/>
        <dbReference type="ChEBI" id="CHEBI:456216"/>
        <dbReference type="EC" id="2.7.1.15"/>
    </reaction>
</comment>
<feature type="binding site" evidence="9">
    <location>
        <position position="180"/>
    </location>
    <ligand>
        <name>ATP</name>
        <dbReference type="ChEBI" id="CHEBI:30616"/>
    </ligand>
</feature>
<feature type="binding site" evidence="9">
    <location>
        <position position="262"/>
    </location>
    <ligand>
        <name>K(+)</name>
        <dbReference type="ChEBI" id="CHEBI:29103"/>
    </ligand>
</feature>